<dbReference type="EMBL" id="BOML01000019">
    <property type="protein sequence ID" value="GIE00894.1"/>
    <property type="molecule type" value="Genomic_DNA"/>
</dbReference>
<feature type="signal peptide" evidence="1">
    <location>
        <begin position="1"/>
        <end position="26"/>
    </location>
</feature>
<proteinExistence type="predicted"/>
<keyword evidence="3" id="KW-1185">Reference proteome</keyword>
<accession>A0ABQ3YTS9</accession>
<keyword evidence="1" id="KW-0732">Signal</keyword>
<reference evidence="2 3" key="1">
    <citation type="submission" date="2021-01" db="EMBL/GenBank/DDBJ databases">
        <title>Whole genome shotgun sequence of Actinoplanes durhamensis NBRC 14914.</title>
        <authorList>
            <person name="Komaki H."/>
            <person name="Tamura T."/>
        </authorList>
    </citation>
    <scope>NUCLEOTIDE SEQUENCE [LARGE SCALE GENOMIC DNA]</scope>
    <source>
        <strain evidence="2 3">NBRC 14914</strain>
    </source>
</reference>
<sequence>MKISRLFTVVAACLVLTADVAVPASAAETGRARTAACEFVPVDDDSGDSIDAPAAVDRFKTPSAVPAKTTAFTSPDGFGGREYILGPSNGRCVAHGGMDQDFDQQITLPGQKTPAFEQVFGAGGDYQLRFGCRYLPTLRQFADKGDCPAPPPTEHVKLLNTGMPTLPAALVTVEPNTSDPQLRTTGTDPVLAVVLAFDLGGDDSDPTYRAVTTSFADCRLSDICIASLQVFVNEAIAFQQRYVDFKTTGNPGRKIRNAIANYKTFPTRPGYAGSVR</sequence>
<protein>
    <submittedName>
        <fullName evidence="2">Uncharacterized protein</fullName>
    </submittedName>
</protein>
<evidence type="ECO:0000313" key="3">
    <source>
        <dbReference type="Proteomes" id="UP000637628"/>
    </source>
</evidence>
<gene>
    <name evidence="2" type="ORF">Adu01nite_22440</name>
</gene>
<name>A0ABQ3YTS9_9ACTN</name>
<organism evidence="2 3">
    <name type="scientific">Paractinoplanes durhamensis</name>
    <dbReference type="NCBI Taxonomy" id="113563"/>
    <lineage>
        <taxon>Bacteria</taxon>
        <taxon>Bacillati</taxon>
        <taxon>Actinomycetota</taxon>
        <taxon>Actinomycetes</taxon>
        <taxon>Micromonosporales</taxon>
        <taxon>Micromonosporaceae</taxon>
        <taxon>Paractinoplanes</taxon>
    </lineage>
</organism>
<feature type="chain" id="PRO_5045241695" evidence="1">
    <location>
        <begin position="27"/>
        <end position="276"/>
    </location>
</feature>
<comment type="caution">
    <text evidence="2">The sequence shown here is derived from an EMBL/GenBank/DDBJ whole genome shotgun (WGS) entry which is preliminary data.</text>
</comment>
<evidence type="ECO:0000313" key="2">
    <source>
        <dbReference type="EMBL" id="GIE00894.1"/>
    </source>
</evidence>
<dbReference type="Proteomes" id="UP000637628">
    <property type="component" value="Unassembled WGS sequence"/>
</dbReference>
<evidence type="ECO:0000256" key="1">
    <source>
        <dbReference type="SAM" id="SignalP"/>
    </source>
</evidence>